<proteinExistence type="predicted"/>
<accession>A0A4Y7Q897</accession>
<feature type="transmembrane region" description="Helical" evidence="1">
    <location>
        <begin position="173"/>
        <end position="196"/>
    </location>
</feature>
<feature type="transmembrane region" description="Helical" evidence="1">
    <location>
        <begin position="97"/>
        <end position="121"/>
    </location>
</feature>
<gene>
    <name evidence="3" type="ORF">BD410DRAFT_160014</name>
</gene>
<dbReference type="InterPro" id="IPR045339">
    <property type="entry name" value="DUF6534"/>
</dbReference>
<feature type="transmembrane region" description="Helical" evidence="1">
    <location>
        <begin position="285"/>
        <end position="306"/>
    </location>
</feature>
<feature type="transmembrane region" description="Helical" evidence="1">
    <location>
        <begin position="260"/>
        <end position="279"/>
    </location>
</feature>
<feature type="domain" description="DUF6534" evidence="2">
    <location>
        <begin position="226"/>
        <end position="310"/>
    </location>
</feature>
<feature type="transmembrane region" description="Helical" evidence="1">
    <location>
        <begin position="216"/>
        <end position="240"/>
    </location>
</feature>
<sequence length="398" mass="43816">MVALQPDFLFKFNGMIKNTAFTAPSHCSVTLKRNTSDWSRNLHTLSYSAMSTPVPQVSVDSSFGVLYTCTTAAAVLWGTLCVQYYMYTRDYPEDRKFIKYIALAVFVLNTLNQILWCYTVYVLMVKGFNDPSSPKRHVWSVDAACINNAFSVILVQGFYAWRLWLLSDGSIPLVAAIGIFSLGAFIFNIILFATVLPLNNYAIFLRKPHLVSELVTLGYGFLVCDATCDVIIGGSFAYLLHKSKSGIKRSDSIVNRLMLYSIRTGLVTSTVAIGQAVLGPASNDLYSIALYPILTRLYANSMIAVLNSRQALRRDAHGPPVLSTSSGEWGGNSDVKFGNVTNISRQTGVSSIPSTRGDDDTHRQHIPIHILGDSTSADYDASNIEGDISMKSMRSDKC</sequence>
<dbReference type="VEuPathDB" id="FungiDB:BD410DRAFT_160014"/>
<keyword evidence="4" id="KW-1185">Reference proteome</keyword>
<evidence type="ECO:0000313" key="4">
    <source>
        <dbReference type="Proteomes" id="UP000294933"/>
    </source>
</evidence>
<dbReference type="STRING" id="50990.A0A4Y7Q897"/>
<protein>
    <recommendedName>
        <fullName evidence="2">DUF6534 domain-containing protein</fullName>
    </recommendedName>
</protein>
<reference evidence="3 4" key="1">
    <citation type="submission" date="2018-06" db="EMBL/GenBank/DDBJ databases">
        <title>A transcriptomic atlas of mushroom development highlights an independent origin of complex multicellularity.</title>
        <authorList>
            <consortium name="DOE Joint Genome Institute"/>
            <person name="Krizsan K."/>
            <person name="Almasi E."/>
            <person name="Merenyi Z."/>
            <person name="Sahu N."/>
            <person name="Viragh M."/>
            <person name="Koszo T."/>
            <person name="Mondo S."/>
            <person name="Kiss B."/>
            <person name="Balint B."/>
            <person name="Kues U."/>
            <person name="Barry K."/>
            <person name="Hegedus J.C."/>
            <person name="Henrissat B."/>
            <person name="Johnson J."/>
            <person name="Lipzen A."/>
            <person name="Ohm R."/>
            <person name="Nagy I."/>
            <person name="Pangilinan J."/>
            <person name="Yan J."/>
            <person name="Xiong Y."/>
            <person name="Grigoriev I.V."/>
            <person name="Hibbett D.S."/>
            <person name="Nagy L.G."/>
        </authorList>
    </citation>
    <scope>NUCLEOTIDE SEQUENCE [LARGE SCALE GENOMIC DNA]</scope>
    <source>
        <strain evidence="3 4">SZMC22713</strain>
    </source>
</reference>
<evidence type="ECO:0000259" key="2">
    <source>
        <dbReference type="Pfam" id="PF20152"/>
    </source>
</evidence>
<dbReference type="PANTHER" id="PTHR40465:SF1">
    <property type="entry name" value="DUF6534 DOMAIN-CONTAINING PROTEIN"/>
    <property type="match status" value="1"/>
</dbReference>
<dbReference type="OrthoDB" id="2792702at2759"/>
<dbReference type="Pfam" id="PF20152">
    <property type="entry name" value="DUF6534"/>
    <property type="match status" value="1"/>
</dbReference>
<feature type="transmembrane region" description="Helical" evidence="1">
    <location>
        <begin position="141"/>
        <end position="161"/>
    </location>
</feature>
<organism evidence="3 4">
    <name type="scientific">Rickenella mellea</name>
    <dbReference type="NCBI Taxonomy" id="50990"/>
    <lineage>
        <taxon>Eukaryota</taxon>
        <taxon>Fungi</taxon>
        <taxon>Dikarya</taxon>
        <taxon>Basidiomycota</taxon>
        <taxon>Agaricomycotina</taxon>
        <taxon>Agaricomycetes</taxon>
        <taxon>Hymenochaetales</taxon>
        <taxon>Rickenellaceae</taxon>
        <taxon>Rickenella</taxon>
    </lineage>
</organism>
<dbReference type="Proteomes" id="UP000294933">
    <property type="component" value="Unassembled WGS sequence"/>
</dbReference>
<name>A0A4Y7Q897_9AGAM</name>
<evidence type="ECO:0000256" key="1">
    <source>
        <dbReference type="SAM" id="Phobius"/>
    </source>
</evidence>
<keyword evidence="1" id="KW-0472">Membrane</keyword>
<dbReference type="AlphaFoldDB" id="A0A4Y7Q897"/>
<keyword evidence="1" id="KW-0812">Transmembrane</keyword>
<feature type="transmembrane region" description="Helical" evidence="1">
    <location>
        <begin position="65"/>
        <end position="85"/>
    </location>
</feature>
<evidence type="ECO:0000313" key="3">
    <source>
        <dbReference type="EMBL" id="TDL23418.1"/>
    </source>
</evidence>
<keyword evidence="1" id="KW-1133">Transmembrane helix</keyword>
<dbReference type="PANTHER" id="PTHR40465">
    <property type="entry name" value="CHROMOSOME 1, WHOLE GENOME SHOTGUN SEQUENCE"/>
    <property type="match status" value="1"/>
</dbReference>
<dbReference type="EMBL" id="ML170170">
    <property type="protein sequence ID" value="TDL23418.1"/>
    <property type="molecule type" value="Genomic_DNA"/>
</dbReference>